<keyword evidence="2" id="KW-1185">Reference proteome</keyword>
<organism evidence="1 2">
    <name type="scientific">Lacticaseibacillus hegangensis</name>
    <dbReference type="NCBI Taxonomy" id="2486010"/>
    <lineage>
        <taxon>Bacteria</taxon>
        <taxon>Bacillati</taxon>
        <taxon>Bacillota</taxon>
        <taxon>Bacilli</taxon>
        <taxon>Lactobacillales</taxon>
        <taxon>Lactobacillaceae</taxon>
        <taxon>Lacticaseibacillus</taxon>
    </lineage>
</organism>
<evidence type="ECO:0000313" key="1">
    <source>
        <dbReference type="EMBL" id="MFD1440141.1"/>
    </source>
</evidence>
<evidence type="ECO:0000313" key="2">
    <source>
        <dbReference type="Proteomes" id="UP001597212"/>
    </source>
</evidence>
<comment type="caution">
    <text evidence="1">The sequence shown here is derived from an EMBL/GenBank/DDBJ whole genome shotgun (WGS) entry which is preliminary data.</text>
</comment>
<proteinExistence type="predicted"/>
<dbReference type="Proteomes" id="UP001597212">
    <property type="component" value="Unassembled WGS sequence"/>
</dbReference>
<dbReference type="RefSeq" id="WP_125754800.1">
    <property type="nucleotide sequence ID" value="NZ_JBHTOK010000009.1"/>
</dbReference>
<sequence>MGRAIDITGQGFGRLVALLMTGHSQSGNALWLCQCDCGNQIVTDSNHLRHGLVRSCGCLRRERSRENILTNPKTLARMKCGSPTPYDPEKPIRVNHL</sequence>
<reference evidence="2" key="1">
    <citation type="journal article" date="2019" name="Int. J. Syst. Evol. Microbiol.">
        <title>The Global Catalogue of Microorganisms (GCM) 10K type strain sequencing project: providing services to taxonomists for standard genome sequencing and annotation.</title>
        <authorList>
            <consortium name="The Broad Institute Genomics Platform"/>
            <consortium name="The Broad Institute Genome Sequencing Center for Infectious Disease"/>
            <person name="Wu L."/>
            <person name="Ma J."/>
        </authorList>
    </citation>
    <scope>NUCLEOTIDE SEQUENCE [LARGE SCALE GENOMIC DNA]</scope>
    <source>
        <strain evidence="2">CCM 8912</strain>
    </source>
</reference>
<protein>
    <submittedName>
        <fullName evidence="1">Uncharacterized protein</fullName>
    </submittedName>
</protein>
<accession>A0ABW4CS02</accession>
<gene>
    <name evidence="1" type="ORF">ACFQ5K_01870</name>
</gene>
<name>A0ABW4CS02_9LACO</name>
<dbReference type="EMBL" id="JBHTOK010000009">
    <property type="protein sequence ID" value="MFD1440141.1"/>
    <property type="molecule type" value="Genomic_DNA"/>
</dbReference>